<dbReference type="PANTHER" id="PTHR46268:SF6">
    <property type="entry name" value="UNIVERSAL STRESS PROTEIN UP12"/>
    <property type="match status" value="1"/>
</dbReference>
<evidence type="ECO:0000256" key="1">
    <source>
        <dbReference type="ARBA" id="ARBA00008791"/>
    </source>
</evidence>
<dbReference type="EMBL" id="WIND01000006">
    <property type="protein sequence ID" value="MSU90000.1"/>
    <property type="molecule type" value="Genomic_DNA"/>
</dbReference>
<protein>
    <submittedName>
        <fullName evidence="3">Universal stress protein</fullName>
    </submittedName>
</protein>
<dbReference type="InterPro" id="IPR014729">
    <property type="entry name" value="Rossmann-like_a/b/a_fold"/>
</dbReference>
<dbReference type="PRINTS" id="PR01438">
    <property type="entry name" value="UNVRSLSTRESS"/>
</dbReference>
<name>A0A6L5Z1Q2_9RHOB</name>
<reference evidence="3 4" key="1">
    <citation type="submission" date="2019-10" db="EMBL/GenBank/DDBJ databases">
        <title>Cognatihalovulum marinum gen. nov. sp. nov., a new member of the family Rhodobacteraceae isolated from deep seawater of the Northwest Indian Ocean.</title>
        <authorList>
            <person name="Ruan C."/>
            <person name="Wang J."/>
            <person name="Zheng X."/>
            <person name="Song L."/>
            <person name="Zhu Y."/>
            <person name="Huang Y."/>
            <person name="Lu Z."/>
            <person name="Du W."/>
            <person name="Huang L."/>
            <person name="Dai X."/>
        </authorList>
    </citation>
    <scope>NUCLEOTIDE SEQUENCE [LARGE SCALE GENOMIC DNA]</scope>
    <source>
        <strain evidence="3 4">2CG4</strain>
    </source>
</reference>
<comment type="similarity">
    <text evidence="1">Belongs to the universal stress protein A family.</text>
</comment>
<gene>
    <name evidence="3" type="ORF">GE300_10300</name>
</gene>
<evidence type="ECO:0000259" key="2">
    <source>
        <dbReference type="Pfam" id="PF00582"/>
    </source>
</evidence>
<dbReference type="CDD" id="cd00293">
    <property type="entry name" value="USP-like"/>
    <property type="match status" value="1"/>
</dbReference>
<proteinExistence type="inferred from homology"/>
<dbReference type="InterPro" id="IPR006016">
    <property type="entry name" value="UspA"/>
</dbReference>
<organism evidence="3 4">
    <name type="scientific">Halovulum marinum</name>
    <dbReference type="NCBI Taxonomy" id="2662447"/>
    <lineage>
        <taxon>Bacteria</taxon>
        <taxon>Pseudomonadati</taxon>
        <taxon>Pseudomonadota</taxon>
        <taxon>Alphaproteobacteria</taxon>
        <taxon>Rhodobacterales</taxon>
        <taxon>Paracoccaceae</taxon>
        <taxon>Halovulum</taxon>
    </lineage>
</organism>
<dbReference type="PANTHER" id="PTHR46268">
    <property type="entry name" value="STRESS RESPONSE PROTEIN NHAX"/>
    <property type="match status" value="1"/>
</dbReference>
<accession>A0A6L5Z1Q2</accession>
<evidence type="ECO:0000313" key="4">
    <source>
        <dbReference type="Proteomes" id="UP000474957"/>
    </source>
</evidence>
<dbReference type="SUPFAM" id="SSF52402">
    <property type="entry name" value="Adenine nucleotide alpha hydrolases-like"/>
    <property type="match status" value="1"/>
</dbReference>
<feature type="domain" description="UspA" evidence="2">
    <location>
        <begin position="12"/>
        <end position="146"/>
    </location>
</feature>
<keyword evidence="4" id="KW-1185">Reference proteome</keyword>
<dbReference type="Pfam" id="PF00582">
    <property type="entry name" value="Usp"/>
    <property type="match status" value="1"/>
</dbReference>
<comment type="caution">
    <text evidence="3">The sequence shown here is derived from an EMBL/GenBank/DDBJ whole genome shotgun (WGS) entry which is preliminary data.</text>
</comment>
<evidence type="ECO:0000313" key="3">
    <source>
        <dbReference type="EMBL" id="MSU90000.1"/>
    </source>
</evidence>
<sequence length="156" mass="17106">MERNQEGRGDAMYNNILVPIDVSHEDVAKWILGLAGRLVGPGGKITALHVIPEVPAYTEAYVPKDVRTLRDRDLQKLAETLVKDAGLSTAHVRLERGGAYVRILEVIDQLEPDLVIIGSHRPGFTDIFLGSTAARVVRHAPCSVLVDRHSVQEPSV</sequence>
<dbReference type="Proteomes" id="UP000474957">
    <property type="component" value="Unassembled WGS sequence"/>
</dbReference>
<dbReference type="InterPro" id="IPR006015">
    <property type="entry name" value="Universal_stress_UspA"/>
</dbReference>
<dbReference type="Gene3D" id="3.40.50.620">
    <property type="entry name" value="HUPs"/>
    <property type="match status" value="1"/>
</dbReference>
<dbReference type="AlphaFoldDB" id="A0A6L5Z1Q2"/>